<dbReference type="PaxDb" id="9796-ENSECAP00000011355"/>
<dbReference type="GeneTree" id="ENSGT00940000163001"/>
<dbReference type="STRING" id="9796.ENSECAP00000011355"/>
<dbReference type="Proteomes" id="UP000002281">
    <property type="component" value="Chromosome 10"/>
</dbReference>
<protein>
    <recommendedName>
        <fullName evidence="1">KRAB domain-containing protein</fullName>
    </recommendedName>
</protein>
<keyword evidence="3" id="KW-1185">Reference proteome</keyword>
<dbReference type="CDD" id="cd07765">
    <property type="entry name" value="KRAB_A-box"/>
    <property type="match status" value="1"/>
</dbReference>
<feature type="domain" description="KRAB" evidence="1">
    <location>
        <begin position="5"/>
        <end position="76"/>
    </location>
</feature>
<dbReference type="InParanoid" id="F6ZTF8"/>
<dbReference type="Bgee" id="ENSECAG00000041633">
    <property type="expression patterns" value="Expressed in testis and 23 other cell types or tissues"/>
</dbReference>
<dbReference type="SMART" id="SM00349">
    <property type="entry name" value="KRAB"/>
    <property type="match status" value="1"/>
</dbReference>
<reference evidence="2" key="2">
    <citation type="submission" date="2025-08" db="UniProtKB">
        <authorList>
            <consortium name="Ensembl"/>
        </authorList>
    </citation>
    <scope>IDENTIFICATION</scope>
    <source>
        <strain evidence="2">Thoroughbred</strain>
    </source>
</reference>
<sequence length="86" mass="9597">MEGLVMFRDVAVDFSQEEWACLDPAQRGLYRDVMLENYHHLVSLGLSLSKPDVISLLEQGKEPWMVSRNMAGGWCPGPSRGCGEKA</sequence>
<dbReference type="GO" id="GO:0006355">
    <property type="term" value="P:regulation of DNA-templated transcription"/>
    <property type="evidence" value="ECO:0007669"/>
    <property type="project" value="InterPro"/>
</dbReference>
<dbReference type="InterPro" id="IPR050169">
    <property type="entry name" value="Krueppel_C2H2_ZnF"/>
</dbReference>
<dbReference type="PANTHER" id="PTHR23232">
    <property type="entry name" value="KRAB DOMAIN C2H2 ZINC FINGER"/>
    <property type="match status" value="1"/>
</dbReference>
<dbReference type="SUPFAM" id="SSF109640">
    <property type="entry name" value="KRAB domain (Kruppel-associated box)"/>
    <property type="match status" value="1"/>
</dbReference>
<accession>F6ZTF8</accession>
<dbReference type="Ensembl" id="ENSECAT00000014224.4">
    <property type="protein sequence ID" value="ENSECAP00000011355.4"/>
    <property type="gene ID" value="ENSECAG00000041633.2"/>
</dbReference>
<dbReference type="Pfam" id="PF01352">
    <property type="entry name" value="KRAB"/>
    <property type="match status" value="1"/>
</dbReference>
<name>F6ZTF8_HORSE</name>
<dbReference type="InterPro" id="IPR036051">
    <property type="entry name" value="KRAB_dom_sf"/>
</dbReference>
<dbReference type="PROSITE" id="PS50805">
    <property type="entry name" value="KRAB"/>
    <property type="match status" value="1"/>
</dbReference>
<evidence type="ECO:0000313" key="3">
    <source>
        <dbReference type="Proteomes" id="UP000002281"/>
    </source>
</evidence>
<evidence type="ECO:0000313" key="2">
    <source>
        <dbReference type="Ensembl" id="ENSECAP00000011355.4"/>
    </source>
</evidence>
<dbReference type="PANTHER" id="PTHR23232:SF157">
    <property type="entry name" value="ZINC FINGER PROTEIN 525"/>
    <property type="match status" value="1"/>
</dbReference>
<dbReference type="HOGENOM" id="CLU_002678_44_3_1"/>
<dbReference type="AlphaFoldDB" id="F6ZTF8"/>
<evidence type="ECO:0000259" key="1">
    <source>
        <dbReference type="PROSITE" id="PS50805"/>
    </source>
</evidence>
<reference evidence="2" key="3">
    <citation type="submission" date="2025-09" db="UniProtKB">
        <authorList>
            <consortium name="Ensembl"/>
        </authorList>
    </citation>
    <scope>IDENTIFICATION</scope>
    <source>
        <strain evidence="2">Thoroughbred</strain>
    </source>
</reference>
<organism evidence="2 3">
    <name type="scientific">Equus caballus</name>
    <name type="common">Horse</name>
    <dbReference type="NCBI Taxonomy" id="9796"/>
    <lineage>
        <taxon>Eukaryota</taxon>
        <taxon>Metazoa</taxon>
        <taxon>Chordata</taxon>
        <taxon>Craniata</taxon>
        <taxon>Vertebrata</taxon>
        <taxon>Euteleostomi</taxon>
        <taxon>Mammalia</taxon>
        <taxon>Eutheria</taxon>
        <taxon>Laurasiatheria</taxon>
        <taxon>Perissodactyla</taxon>
        <taxon>Equidae</taxon>
        <taxon>Equus</taxon>
    </lineage>
</organism>
<proteinExistence type="predicted"/>
<reference evidence="2 3" key="1">
    <citation type="journal article" date="2009" name="Science">
        <title>Genome sequence, comparative analysis, and population genetics of the domestic horse.</title>
        <authorList>
            <consortium name="Broad Institute Genome Sequencing Platform"/>
            <consortium name="Broad Institute Whole Genome Assembly Team"/>
            <person name="Wade C.M."/>
            <person name="Giulotto E."/>
            <person name="Sigurdsson S."/>
            <person name="Zoli M."/>
            <person name="Gnerre S."/>
            <person name="Imsland F."/>
            <person name="Lear T.L."/>
            <person name="Adelson D.L."/>
            <person name="Bailey E."/>
            <person name="Bellone R.R."/>
            <person name="Bloecker H."/>
            <person name="Distl O."/>
            <person name="Edgar R.C."/>
            <person name="Garber M."/>
            <person name="Leeb T."/>
            <person name="Mauceli E."/>
            <person name="MacLeod J.N."/>
            <person name="Penedo M.C.T."/>
            <person name="Raison J.M."/>
            <person name="Sharpe T."/>
            <person name="Vogel J."/>
            <person name="Andersson L."/>
            <person name="Antczak D.F."/>
            <person name="Biagi T."/>
            <person name="Binns M.M."/>
            <person name="Chowdhary B.P."/>
            <person name="Coleman S.J."/>
            <person name="Della Valle G."/>
            <person name="Fryc S."/>
            <person name="Guerin G."/>
            <person name="Hasegawa T."/>
            <person name="Hill E.W."/>
            <person name="Jurka J."/>
            <person name="Kiialainen A."/>
            <person name="Lindgren G."/>
            <person name="Liu J."/>
            <person name="Magnani E."/>
            <person name="Mickelson J.R."/>
            <person name="Murray J."/>
            <person name="Nergadze S.G."/>
            <person name="Onofrio R."/>
            <person name="Pedroni S."/>
            <person name="Piras M.F."/>
            <person name="Raudsepp T."/>
            <person name="Rocchi M."/>
            <person name="Roeed K.H."/>
            <person name="Ryder O.A."/>
            <person name="Searle S."/>
            <person name="Skow L."/>
            <person name="Swinburne J.E."/>
            <person name="Syvaenen A.C."/>
            <person name="Tozaki T."/>
            <person name="Valberg S.J."/>
            <person name="Vaudin M."/>
            <person name="White J.R."/>
            <person name="Zody M.C."/>
            <person name="Lander E.S."/>
            <person name="Lindblad-Toh K."/>
        </authorList>
    </citation>
    <scope>NUCLEOTIDE SEQUENCE [LARGE SCALE GENOMIC DNA]</scope>
    <source>
        <strain evidence="2 3">Thoroughbred</strain>
    </source>
</reference>
<dbReference type="InterPro" id="IPR001909">
    <property type="entry name" value="KRAB"/>
</dbReference>
<dbReference type="Gene3D" id="6.10.140.140">
    <property type="match status" value="1"/>
</dbReference>